<dbReference type="EMBL" id="DMND01000254">
    <property type="protein sequence ID" value="HAN29743.1"/>
    <property type="molecule type" value="Genomic_DNA"/>
</dbReference>
<dbReference type="GO" id="GO:0006508">
    <property type="term" value="P:proteolysis"/>
    <property type="evidence" value="ECO:0007669"/>
    <property type="project" value="UniProtKB-KW"/>
</dbReference>
<comment type="function">
    <text evidence="9">This protein specifically catalyzes the removal of signal peptides from prolipoproteins.</text>
</comment>
<proteinExistence type="inferred from homology"/>
<sequence length="178" mass="19233">MLMAPGSNATLRKLHPVIWWYALALLVIVLDQLTKVAAEQYLTYARPLPVTSWFNLTLQYNPGAAFSFLSDAGGWQRYFFSGIAVVISAVLVVWLYRLPAGQRLLPAALALILGGALGNLWDRLVLGHVVDFISLHYAGAFFPAFNIADSAITVGAGLMILDSFLAPRQGQSGGTGPQ</sequence>
<comment type="pathway">
    <text evidence="9">Protein modification; lipoprotein biosynthesis (signal peptide cleavage).</text>
</comment>
<organism evidence="11 12">
    <name type="scientific">Haliea salexigens</name>
    <dbReference type="NCBI Taxonomy" id="287487"/>
    <lineage>
        <taxon>Bacteria</taxon>
        <taxon>Pseudomonadati</taxon>
        <taxon>Pseudomonadota</taxon>
        <taxon>Gammaproteobacteria</taxon>
        <taxon>Cellvibrionales</taxon>
        <taxon>Halieaceae</taxon>
        <taxon>Haliea</taxon>
    </lineage>
</organism>
<feature type="active site" evidence="9">
    <location>
        <position position="149"/>
    </location>
</feature>
<comment type="similarity">
    <text evidence="1 9 10">Belongs to the peptidase A8 family.</text>
</comment>
<name>A0A3C1KTA2_9GAMM</name>
<accession>A0A3C1KTA2</accession>
<dbReference type="UniPathway" id="UPA00665"/>
<dbReference type="PRINTS" id="PR00781">
    <property type="entry name" value="LIPOSIGPTASE"/>
</dbReference>
<keyword evidence="5 9" id="KW-0064">Aspartyl protease</keyword>
<evidence type="ECO:0000256" key="2">
    <source>
        <dbReference type="ARBA" id="ARBA00022475"/>
    </source>
</evidence>
<evidence type="ECO:0000313" key="12">
    <source>
        <dbReference type="Proteomes" id="UP000259273"/>
    </source>
</evidence>
<comment type="subcellular location">
    <subcellularLocation>
        <location evidence="9">Cell membrane</location>
        <topology evidence="9">Multi-pass membrane protein</topology>
    </subcellularLocation>
</comment>
<evidence type="ECO:0000256" key="1">
    <source>
        <dbReference type="ARBA" id="ARBA00006139"/>
    </source>
</evidence>
<evidence type="ECO:0000256" key="4">
    <source>
        <dbReference type="ARBA" id="ARBA00022692"/>
    </source>
</evidence>
<dbReference type="GO" id="GO:0005886">
    <property type="term" value="C:plasma membrane"/>
    <property type="evidence" value="ECO:0007669"/>
    <property type="project" value="UniProtKB-SubCell"/>
</dbReference>
<dbReference type="GO" id="GO:0004190">
    <property type="term" value="F:aspartic-type endopeptidase activity"/>
    <property type="evidence" value="ECO:0007669"/>
    <property type="project" value="UniProtKB-UniRule"/>
</dbReference>
<feature type="transmembrane region" description="Helical" evidence="9">
    <location>
        <begin position="78"/>
        <end position="96"/>
    </location>
</feature>
<feature type="transmembrane region" description="Helical" evidence="9">
    <location>
        <begin position="141"/>
        <end position="161"/>
    </location>
</feature>
<evidence type="ECO:0000256" key="8">
    <source>
        <dbReference type="ARBA" id="ARBA00023136"/>
    </source>
</evidence>
<evidence type="ECO:0000256" key="7">
    <source>
        <dbReference type="ARBA" id="ARBA00022989"/>
    </source>
</evidence>
<dbReference type="HAMAP" id="MF_00161">
    <property type="entry name" value="LspA"/>
    <property type="match status" value="1"/>
</dbReference>
<comment type="caution">
    <text evidence="9">Lacks conserved residue(s) required for the propagation of feature annotation.</text>
</comment>
<dbReference type="AlphaFoldDB" id="A0A3C1KTA2"/>
<keyword evidence="2 9" id="KW-1003">Cell membrane</keyword>
<evidence type="ECO:0000256" key="10">
    <source>
        <dbReference type="RuleBase" id="RU004181"/>
    </source>
</evidence>
<keyword evidence="4 9" id="KW-0812">Transmembrane</keyword>
<feature type="active site" evidence="9">
    <location>
        <position position="131"/>
    </location>
</feature>
<dbReference type="PANTHER" id="PTHR33695">
    <property type="entry name" value="LIPOPROTEIN SIGNAL PEPTIDASE"/>
    <property type="match status" value="1"/>
</dbReference>
<comment type="caution">
    <text evidence="11">The sequence shown here is derived from an EMBL/GenBank/DDBJ whole genome shotgun (WGS) entry which is preliminary data.</text>
</comment>
<keyword evidence="6 9" id="KW-0378">Hydrolase</keyword>
<evidence type="ECO:0000313" key="11">
    <source>
        <dbReference type="EMBL" id="HAN29743.1"/>
    </source>
</evidence>
<dbReference type="PANTHER" id="PTHR33695:SF1">
    <property type="entry name" value="LIPOPROTEIN SIGNAL PEPTIDASE"/>
    <property type="match status" value="1"/>
</dbReference>
<dbReference type="InterPro" id="IPR001872">
    <property type="entry name" value="Peptidase_A8"/>
</dbReference>
<evidence type="ECO:0000256" key="6">
    <source>
        <dbReference type="ARBA" id="ARBA00022801"/>
    </source>
</evidence>
<keyword evidence="7 9" id="KW-1133">Transmembrane helix</keyword>
<protein>
    <recommendedName>
        <fullName evidence="9">Lipoprotein signal peptidase</fullName>
        <ecNumber evidence="9">3.4.23.36</ecNumber>
    </recommendedName>
    <alternativeName>
        <fullName evidence="9">Prolipoprotein signal peptidase</fullName>
    </alternativeName>
    <alternativeName>
        <fullName evidence="9">Signal peptidase II</fullName>
        <shortName evidence="9">SPase II</shortName>
    </alternativeName>
</protein>
<keyword evidence="3 9" id="KW-0645">Protease</keyword>
<feature type="transmembrane region" description="Helical" evidence="9">
    <location>
        <begin position="103"/>
        <end position="121"/>
    </location>
</feature>
<dbReference type="Pfam" id="PF01252">
    <property type="entry name" value="Peptidase_A8"/>
    <property type="match status" value="1"/>
</dbReference>
<dbReference type="NCBIfam" id="TIGR00077">
    <property type="entry name" value="lspA"/>
    <property type="match status" value="1"/>
</dbReference>
<evidence type="ECO:0000256" key="3">
    <source>
        <dbReference type="ARBA" id="ARBA00022670"/>
    </source>
</evidence>
<gene>
    <name evidence="9" type="primary">lspA</name>
    <name evidence="11" type="ORF">DCP75_18875</name>
</gene>
<dbReference type="STRING" id="1121937.GCA_000423125_01821"/>
<dbReference type="EC" id="3.4.23.36" evidence="9"/>
<dbReference type="Proteomes" id="UP000259273">
    <property type="component" value="Unassembled WGS sequence"/>
</dbReference>
<comment type="catalytic activity">
    <reaction evidence="9">
        <text>Release of signal peptides from bacterial membrane prolipoproteins. Hydrolyzes -Xaa-Yaa-Zaa-|-(S,diacylglyceryl)Cys-, in which Xaa is hydrophobic (preferably Leu), and Yaa (Ala or Ser) and Zaa (Gly or Ala) have small, neutral side chains.</text>
        <dbReference type="EC" id="3.4.23.36"/>
    </reaction>
</comment>
<reference evidence="11 12" key="1">
    <citation type="journal article" date="2018" name="Nat. Biotechnol.">
        <title>A standardized bacterial taxonomy based on genome phylogeny substantially revises the tree of life.</title>
        <authorList>
            <person name="Parks D.H."/>
            <person name="Chuvochina M."/>
            <person name="Waite D.W."/>
            <person name="Rinke C."/>
            <person name="Skarshewski A."/>
            <person name="Chaumeil P.A."/>
            <person name="Hugenholtz P."/>
        </authorList>
    </citation>
    <scope>NUCLEOTIDE SEQUENCE [LARGE SCALE GENOMIC DNA]</scope>
    <source>
        <strain evidence="11">UBA9158</strain>
    </source>
</reference>
<keyword evidence="8 9" id="KW-0472">Membrane</keyword>
<evidence type="ECO:0000256" key="9">
    <source>
        <dbReference type="HAMAP-Rule" id="MF_00161"/>
    </source>
</evidence>
<evidence type="ECO:0000256" key="5">
    <source>
        <dbReference type="ARBA" id="ARBA00022750"/>
    </source>
</evidence>